<feature type="chain" id="PRO_5012240694" evidence="1">
    <location>
        <begin position="17"/>
        <end position="497"/>
    </location>
</feature>
<dbReference type="EMBL" id="NNAY01000302">
    <property type="protein sequence ID" value="OXU29355.1"/>
    <property type="molecule type" value="Genomic_DNA"/>
</dbReference>
<evidence type="ECO:0000313" key="2">
    <source>
        <dbReference type="EMBL" id="OXU29355.1"/>
    </source>
</evidence>
<dbReference type="STRING" id="543379.A0A232FF85"/>
<keyword evidence="3" id="KW-1185">Reference proteome</keyword>
<comment type="caution">
    <text evidence="2">The sequence shown here is derived from an EMBL/GenBank/DDBJ whole genome shotgun (WGS) entry which is preliminary data.</text>
</comment>
<feature type="signal peptide" evidence="1">
    <location>
        <begin position="1"/>
        <end position="16"/>
    </location>
</feature>
<dbReference type="Proteomes" id="UP000215335">
    <property type="component" value="Unassembled WGS sequence"/>
</dbReference>
<keyword evidence="1" id="KW-0732">Signal</keyword>
<name>A0A232FF85_9HYME</name>
<evidence type="ECO:0000313" key="3">
    <source>
        <dbReference type="Proteomes" id="UP000215335"/>
    </source>
</evidence>
<accession>A0A232FF85</accession>
<gene>
    <name evidence="2" type="ORF">TSAR_004687</name>
</gene>
<organism evidence="2 3">
    <name type="scientific">Trichomalopsis sarcophagae</name>
    <dbReference type="NCBI Taxonomy" id="543379"/>
    <lineage>
        <taxon>Eukaryota</taxon>
        <taxon>Metazoa</taxon>
        <taxon>Ecdysozoa</taxon>
        <taxon>Arthropoda</taxon>
        <taxon>Hexapoda</taxon>
        <taxon>Insecta</taxon>
        <taxon>Pterygota</taxon>
        <taxon>Neoptera</taxon>
        <taxon>Endopterygota</taxon>
        <taxon>Hymenoptera</taxon>
        <taxon>Apocrita</taxon>
        <taxon>Proctotrupomorpha</taxon>
        <taxon>Chalcidoidea</taxon>
        <taxon>Pteromalidae</taxon>
        <taxon>Pteromalinae</taxon>
        <taxon>Trichomalopsis</taxon>
    </lineage>
</organism>
<protein>
    <submittedName>
        <fullName evidence="2">Uncharacterized protein</fullName>
    </submittedName>
</protein>
<proteinExistence type="predicted"/>
<evidence type="ECO:0000256" key="1">
    <source>
        <dbReference type="SAM" id="SignalP"/>
    </source>
</evidence>
<sequence length="497" mass="54401">MKAFIAIIFTVSVVLAENAKDKQSHKDKRGISNYGQNPLNLDPFNGLSSYGTSLWNPVNFAHPIWDSAVTSDLALGRVQLQATHNLALQTLQDHHQGTPSIAYSPEVLRAIQHAKEANHHVHLAQHRVDEAKQAAILQQRIALAKEAAAREAAHRSAEIAAHAEAEARASAKHLVALQQRLATLKDAVAAAQRVAAARETAAAAAIQRSAADTAAELRKQDVDKQITQSEREARARDLVATKENAISQALHNNAVQKQAPAHHPWSNHHAFTIEMHISRIWKQYTSQGISNFGSNDLNYGGQTQDFSILGSHGGGWHNGGGWSDAGGWNGHIGISSSGWNHNQHHDHHTSGIPIGEHIEITKPIAIPVIKNIGIPLAQPIGIPVAHVTAVGVPQPYPIHVPIAHPVAIPVIKTVATIIEKKVPYPIEKIIPVPVEKPIPIHIEKHIPVPVEKLYPVHVPVYKHVFHRRKSHLAPERSEGAMHRVKLNHLSQEYRIKC</sequence>
<dbReference type="AlphaFoldDB" id="A0A232FF85"/>
<dbReference type="OrthoDB" id="7699238at2759"/>
<reference evidence="2 3" key="1">
    <citation type="journal article" date="2017" name="Curr. Biol.">
        <title>The Evolution of Venom by Co-option of Single-Copy Genes.</title>
        <authorList>
            <person name="Martinson E.O."/>
            <person name="Mrinalini"/>
            <person name="Kelkar Y.D."/>
            <person name="Chang C.H."/>
            <person name="Werren J.H."/>
        </authorList>
    </citation>
    <scope>NUCLEOTIDE SEQUENCE [LARGE SCALE GENOMIC DNA]</scope>
    <source>
        <strain evidence="2 3">Alberta</strain>
        <tissue evidence="2">Whole body</tissue>
    </source>
</reference>